<evidence type="ECO:0000313" key="1">
    <source>
        <dbReference type="EMBL" id="KAF5905226.1"/>
    </source>
</evidence>
<comment type="caution">
    <text evidence="1">The sequence shown here is derived from an EMBL/GenBank/DDBJ whole genome shotgun (WGS) entry which is preliminary data.</text>
</comment>
<reference evidence="1" key="1">
    <citation type="submission" date="2020-07" db="EMBL/GenBank/DDBJ databases">
        <title>Clarias magur genome sequencing, assembly and annotation.</title>
        <authorList>
            <person name="Kushwaha B."/>
            <person name="Kumar R."/>
            <person name="Das P."/>
            <person name="Joshi C.G."/>
            <person name="Kumar D."/>
            <person name="Nagpure N.S."/>
            <person name="Pandey M."/>
            <person name="Agarwal S."/>
            <person name="Srivastava S."/>
            <person name="Singh M."/>
            <person name="Sahoo L."/>
            <person name="Jayasankar P."/>
            <person name="Meher P.K."/>
            <person name="Koringa P.G."/>
            <person name="Iquebal M.A."/>
            <person name="Das S.P."/>
            <person name="Bit A."/>
            <person name="Patnaik S."/>
            <person name="Patel N."/>
            <person name="Shah T.M."/>
            <person name="Hinsu A."/>
            <person name="Jena J.K."/>
        </authorList>
    </citation>
    <scope>NUCLEOTIDE SEQUENCE</scope>
    <source>
        <strain evidence="1">CIFAMagur01</strain>
        <tissue evidence="1">Testis</tissue>
    </source>
</reference>
<protein>
    <submittedName>
        <fullName evidence="1">Uncharacterized protein</fullName>
    </submittedName>
</protein>
<feature type="non-terminal residue" evidence="1">
    <location>
        <position position="1"/>
    </location>
</feature>
<dbReference type="AlphaFoldDB" id="A0A8J4UER0"/>
<name>A0A8J4UER0_CLAMG</name>
<proteinExistence type="predicted"/>
<dbReference type="Proteomes" id="UP000727407">
    <property type="component" value="Unassembled WGS sequence"/>
</dbReference>
<organism evidence="1 2">
    <name type="scientific">Clarias magur</name>
    <name type="common">Asian catfish</name>
    <name type="synonym">Macropteronotus magur</name>
    <dbReference type="NCBI Taxonomy" id="1594786"/>
    <lineage>
        <taxon>Eukaryota</taxon>
        <taxon>Metazoa</taxon>
        <taxon>Chordata</taxon>
        <taxon>Craniata</taxon>
        <taxon>Vertebrata</taxon>
        <taxon>Euteleostomi</taxon>
        <taxon>Actinopterygii</taxon>
        <taxon>Neopterygii</taxon>
        <taxon>Teleostei</taxon>
        <taxon>Ostariophysi</taxon>
        <taxon>Siluriformes</taxon>
        <taxon>Clariidae</taxon>
        <taxon>Clarias</taxon>
    </lineage>
</organism>
<accession>A0A8J4UER0</accession>
<evidence type="ECO:0000313" key="2">
    <source>
        <dbReference type="Proteomes" id="UP000727407"/>
    </source>
</evidence>
<keyword evidence="2" id="KW-1185">Reference proteome</keyword>
<gene>
    <name evidence="1" type="ORF">DAT39_005067</name>
</gene>
<dbReference type="EMBL" id="QNUK01000047">
    <property type="protein sequence ID" value="KAF5905226.1"/>
    <property type="molecule type" value="Genomic_DNA"/>
</dbReference>
<sequence>TSLIGSKEKWLISDGGVIKDTRAAVAFNLSIKESQTSAVSCTIAASDRTNMPLVERSVSRTTFSVSGLDAASASSRK</sequence>